<protein>
    <recommendedName>
        <fullName evidence="12">Alkaline ceramidase</fullName>
    </recommendedName>
</protein>
<dbReference type="AlphaFoldDB" id="A0AAU9KI55"/>
<keyword evidence="8" id="KW-0862">Zinc</keyword>
<dbReference type="GO" id="GO:0016811">
    <property type="term" value="F:hydrolase activity, acting on carbon-nitrogen (but not peptide) bonds, in linear amides"/>
    <property type="evidence" value="ECO:0007669"/>
    <property type="project" value="InterPro"/>
</dbReference>
<evidence type="ECO:0000256" key="5">
    <source>
        <dbReference type="ARBA" id="ARBA00022989"/>
    </source>
</evidence>
<keyword evidence="11" id="KW-1185">Reference proteome</keyword>
<organism evidence="10 11">
    <name type="scientific">Blepharisma stoltei</name>
    <dbReference type="NCBI Taxonomy" id="1481888"/>
    <lineage>
        <taxon>Eukaryota</taxon>
        <taxon>Sar</taxon>
        <taxon>Alveolata</taxon>
        <taxon>Ciliophora</taxon>
        <taxon>Postciliodesmatophora</taxon>
        <taxon>Heterotrichea</taxon>
        <taxon>Heterotrichida</taxon>
        <taxon>Blepharismidae</taxon>
        <taxon>Blepharisma</taxon>
    </lineage>
</organism>
<dbReference type="Proteomes" id="UP001162131">
    <property type="component" value="Unassembled WGS sequence"/>
</dbReference>
<sequence length="222" mass="25796">MEFKPLQWFFVLNSCEKDYSKSPYIQEYFSAISSFAFFVPYIIRILLLRRVSLPNGLIKMYYALILVGITSTIFHSRLSYLTQFIDMTSILVTQLIFAKIIDMKIPKTFEKLMMIFYVLSFVHPLPLSLNLVILFILFSRWTFSTVSRINMMKFTLIAGVSLILKLCALFCIPLDLICTGYEYFHGFWHIFIAAYCFTGLIGIELLLKSGHLKPKVVESKLL</sequence>
<feature type="binding site" evidence="8">
    <location>
        <position position="185"/>
    </location>
    <ligand>
        <name>Zn(2+)</name>
        <dbReference type="ChEBI" id="CHEBI:29105"/>
        <note>catalytic</note>
    </ligand>
</feature>
<keyword evidence="7" id="KW-0106">Calcium</keyword>
<evidence type="ECO:0000313" key="10">
    <source>
        <dbReference type="EMBL" id="CAG9332994.1"/>
    </source>
</evidence>
<keyword evidence="7" id="KW-0479">Metal-binding</keyword>
<evidence type="ECO:0008006" key="12">
    <source>
        <dbReference type="Google" id="ProtNLM"/>
    </source>
</evidence>
<evidence type="ECO:0000256" key="7">
    <source>
        <dbReference type="PIRSR" id="PIRSR608901-1"/>
    </source>
</evidence>
<dbReference type="Pfam" id="PF05875">
    <property type="entry name" value="Ceramidase"/>
    <property type="match status" value="1"/>
</dbReference>
<feature type="binding site" evidence="7">
    <location>
        <position position="27"/>
    </location>
    <ligand>
        <name>Ca(2+)</name>
        <dbReference type="ChEBI" id="CHEBI:29108"/>
    </ligand>
</feature>
<dbReference type="GO" id="GO:0016020">
    <property type="term" value="C:membrane"/>
    <property type="evidence" value="ECO:0007669"/>
    <property type="project" value="UniProtKB-SubCell"/>
</dbReference>
<comment type="similarity">
    <text evidence="2">Belongs to the alkaline ceramidase family.</text>
</comment>
<evidence type="ECO:0000256" key="2">
    <source>
        <dbReference type="ARBA" id="ARBA00009780"/>
    </source>
</evidence>
<feature type="transmembrane region" description="Helical" evidence="9">
    <location>
        <begin position="114"/>
        <end position="139"/>
    </location>
</feature>
<dbReference type="GO" id="GO:0046872">
    <property type="term" value="F:metal ion binding"/>
    <property type="evidence" value="ECO:0007669"/>
    <property type="project" value="UniProtKB-KW"/>
</dbReference>
<comment type="subcellular location">
    <subcellularLocation>
        <location evidence="1">Membrane</location>
        <topology evidence="1">Multi-pass membrane protein</topology>
    </subcellularLocation>
</comment>
<dbReference type="GO" id="GO:0046514">
    <property type="term" value="P:ceramide catabolic process"/>
    <property type="evidence" value="ECO:0007669"/>
    <property type="project" value="TreeGrafter"/>
</dbReference>
<evidence type="ECO:0000313" key="11">
    <source>
        <dbReference type="Proteomes" id="UP001162131"/>
    </source>
</evidence>
<feature type="binding site" evidence="8">
    <location>
        <position position="75"/>
    </location>
    <ligand>
        <name>Zn(2+)</name>
        <dbReference type="ChEBI" id="CHEBI:29105"/>
        <note>catalytic</note>
    </ligand>
</feature>
<reference evidence="10" key="1">
    <citation type="submission" date="2021-09" db="EMBL/GenBank/DDBJ databases">
        <authorList>
            <consortium name="AG Swart"/>
            <person name="Singh M."/>
            <person name="Singh A."/>
            <person name="Seah K."/>
            <person name="Emmerich C."/>
        </authorList>
    </citation>
    <scope>NUCLEOTIDE SEQUENCE</scope>
    <source>
        <strain evidence="10">ATCC30299</strain>
    </source>
</reference>
<dbReference type="PANTHER" id="PTHR46139:SF3">
    <property type="entry name" value="ALKALINE CERAMIDASE"/>
    <property type="match status" value="1"/>
</dbReference>
<dbReference type="PANTHER" id="PTHR46139">
    <property type="entry name" value="ALKALINE CERAMIDASE"/>
    <property type="match status" value="1"/>
</dbReference>
<accession>A0AAU9KI55</accession>
<keyword evidence="6 9" id="KW-0472">Membrane</keyword>
<evidence type="ECO:0000256" key="9">
    <source>
        <dbReference type="SAM" id="Phobius"/>
    </source>
</evidence>
<keyword evidence="5 9" id="KW-1133">Transmembrane helix</keyword>
<comment type="cofactor">
    <cofactor evidence="8">
        <name>Zn(2+)</name>
        <dbReference type="ChEBI" id="CHEBI:29105"/>
    </cofactor>
</comment>
<evidence type="ECO:0000256" key="6">
    <source>
        <dbReference type="ARBA" id="ARBA00023136"/>
    </source>
</evidence>
<feature type="transmembrane region" description="Helical" evidence="9">
    <location>
        <begin position="151"/>
        <end position="174"/>
    </location>
</feature>
<dbReference type="EMBL" id="CAJZBQ010000056">
    <property type="protein sequence ID" value="CAG9332994.1"/>
    <property type="molecule type" value="Genomic_DNA"/>
</dbReference>
<feature type="transmembrane region" description="Helical" evidence="9">
    <location>
        <begin position="186"/>
        <end position="207"/>
    </location>
</feature>
<evidence type="ECO:0000256" key="8">
    <source>
        <dbReference type="PIRSR" id="PIRSR608901-2"/>
    </source>
</evidence>
<feature type="transmembrane region" description="Helical" evidence="9">
    <location>
        <begin position="60"/>
        <end position="78"/>
    </location>
</feature>
<evidence type="ECO:0000256" key="1">
    <source>
        <dbReference type="ARBA" id="ARBA00004141"/>
    </source>
</evidence>
<keyword evidence="4" id="KW-0378">Hydrolase</keyword>
<name>A0AAU9KI55_9CILI</name>
<dbReference type="InterPro" id="IPR008901">
    <property type="entry name" value="ACER"/>
</dbReference>
<evidence type="ECO:0000256" key="4">
    <source>
        <dbReference type="ARBA" id="ARBA00022801"/>
    </source>
</evidence>
<feature type="binding site" evidence="7">
    <location>
        <position position="16"/>
    </location>
    <ligand>
        <name>Ca(2+)</name>
        <dbReference type="ChEBI" id="CHEBI:29108"/>
    </ligand>
</feature>
<proteinExistence type="inferred from homology"/>
<feature type="binding site" evidence="8">
    <location>
        <position position="189"/>
    </location>
    <ligand>
        <name>Zn(2+)</name>
        <dbReference type="ChEBI" id="CHEBI:29105"/>
        <note>catalytic</note>
    </ligand>
</feature>
<evidence type="ECO:0000256" key="3">
    <source>
        <dbReference type="ARBA" id="ARBA00022692"/>
    </source>
</evidence>
<feature type="transmembrane region" description="Helical" evidence="9">
    <location>
        <begin position="84"/>
        <end position="102"/>
    </location>
</feature>
<feature type="transmembrane region" description="Helical" evidence="9">
    <location>
        <begin position="28"/>
        <end position="48"/>
    </location>
</feature>
<comment type="caution">
    <text evidence="10">The sequence shown here is derived from an EMBL/GenBank/DDBJ whole genome shotgun (WGS) entry which is preliminary data.</text>
</comment>
<keyword evidence="3 9" id="KW-0812">Transmembrane</keyword>
<gene>
    <name evidence="10" type="ORF">BSTOLATCC_MIC57815</name>
</gene>